<feature type="transmembrane region" description="Helical" evidence="1">
    <location>
        <begin position="113"/>
        <end position="133"/>
    </location>
</feature>
<feature type="transmembrane region" description="Helical" evidence="1">
    <location>
        <begin position="77"/>
        <end position="101"/>
    </location>
</feature>
<keyword evidence="3" id="KW-1185">Reference proteome</keyword>
<gene>
    <name evidence="2" type="ORF">BA062_36675</name>
</gene>
<reference evidence="2 3" key="1">
    <citation type="submission" date="2016-07" db="EMBL/GenBank/DDBJ databases">
        <title>Draft genome sequence of Prauserella sp. YIM 121212, isolated from alkaline soil.</title>
        <authorList>
            <person name="Ruckert C."/>
            <person name="Albersmeier A."/>
            <person name="Jiang C.-L."/>
            <person name="Jiang Y."/>
            <person name="Kalinowski J."/>
            <person name="Schneider O."/>
            <person name="Winkler A."/>
            <person name="Zotchev S.B."/>
        </authorList>
    </citation>
    <scope>NUCLEOTIDE SEQUENCE [LARGE SCALE GENOMIC DNA]</scope>
    <source>
        <strain evidence="2 3">YIM 121212</strain>
    </source>
</reference>
<evidence type="ECO:0000313" key="2">
    <source>
        <dbReference type="EMBL" id="PXY17992.1"/>
    </source>
</evidence>
<organism evidence="2 3">
    <name type="scientific">Prauserella flavalba</name>
    <dbReference type="NCBI Taxonomy" id="1477506"/>
    <lineage>
        <taxon>Bacteria</taxon>
        <taxon>Bacillati</taxon>
        <taxon>Actinomycetota</taxon>
        <taxon>Actinomycetes</taxon>
        <taxon>Pseudonocardiales</taxon>
        <taxon>Pseudonocardiaceae</taxon>
        <taxon>Prauserella</taxon>
    </lineage>
</organism>
<sequence length="153" mass="16005">MHFTRPRELLVAGVIGLALVYFLFEVAYESMPSLPTLAGATLLVLAVGELVLAFVVRNRIRSGRVVTGIGIARAVALAKASSLLGALMLGAWLAGVAYLAPRADELTAASDDLPAAIVGAGCAAALIAAALWLEHCCRAPESRDHDRDRRVTG</sequence>
<keyword evidence="1" id="KW-0812">Transmembrane</keyword>
<dbReference type="Proteomes" id="UP000247892">
    <property type="component" value="Unassembled WGS sequence"/>
</dbReference>
<evidence type="ECO:0000256" key="1">
    <source>
        <dbReference type="SAM" id="Phobius"/>
    </source>
</evidence>
<name>A0A318L9L0_9PSEU</name>
<dbReference type="RefSeq" id="WP_110343848.1">
    <property type="nucleotide sequence ID" value="NZ_JBHVKT010000063.1"/>
</dbReference>
<proteinExistence type="predicted"/>
<protein>
    <recommendedName>
        <fullName evidence="4">DUF3180 domain-containing protein</fullName>
    </recommendedName>
</protein>
<keyword evidence="1" id="KW-0472">Membrane</keyword>
<accession>A0A318L9L0</accession>
<keyword evidence="1" id="KW-1133">Transmembrane helix</keyword>
<dbReference type="EMBL" id="MASU01000023">
    <property type="protein sequence ID" value="PXY17992.1"/>
    <property type="molecule type" value="Genomic_DNA"/>
</dbReference>
<feature type="transmembrane region" description="Helical" evidence="1">
    <location>
        <begin position="9"/>
        <end position="28"/>
    </location>
</feature>
<evidence type="ECO:0000313" key="3">
    <source>
        <dbReference type="Proteomes" id="UP000247892"/>
    </source>
</evidence>
<evidence type="ECO:0008006" key="4">
    <source>
        <dbReference type="Google" id="ProtNLM"/>
    </source>
</evidence>
<dbReference type="AlphaFoldDB" id="A0A318L9L0"/>
<dbReference type="InterPro" id="IPR021517">
    <property type="entry name" value="DUF3180"/>
</dbReference>
<dbReference type="Pfam" id="PF11377">
    <property type="entry name" value="DUF3180"/>
    <property type="match status" value="1"/>
</dbReference>
<comment type="caution">
    <text evidence="2">The sequence shown here is derived from an EMBL/GenBank/DDBJ whole genome shotgun (WGS) entry which is preliminary data.</text>
</comment>
<feature type="transmembrane region" description="Helical" evidence="1">
    <location>
        <begin position="34"/>
        <end position="56"/>
    </location>
</feature>